<reference evidence="1 2" key="1">
    <citation type="journal article" date="2022" name="Nat. Plants">
        <title>Genomes of leafy and leafless Platanthera orchids illuminate the evolution of mycoheterotrophy.</title>
        <authorList>
            <person name="Li M.H."/>
            <person name="Liu K.W."/>
            <person name="Li Z."/>
            <person name="Lu H.C."/>
            <person name="Ye Q.L."/>
            <person name="Zhang D."/>
            <person name="Wang J.Y."/>
            <person name="Li Y.F."/>
            <person name="Zhong Z.M."/>
            <person name="Liu X."/>
            <person name="Yu X."/>
            <person name="Liu D.K."/>
            <person name="Tu X.D."/>
            <person name="Liu B."/>
            <person name="Hao Y."/>
            <person name="Liao X.Y."/>
            <person name="Jiang Y.T."/>
            <person name="Sun W.H."/>
            <person name="Chen J."/>
            <person name="Chen Y.Q."/>
            <person name="Ai Y."/>
            <person name="Zhai J.W."/>
            <person name="Wu S.S."/>
            <person name="Zhou Z."/>
            <person name="Hsiao Y.Y."/>
            <person name="Wu W.L."/>
            <person name="Chen Y.Y."/>
            <person name="Lin Y.F."/>
            <person name="Hsu J.L."/>
            <person name="Li C.Y."/>
            <person name="Wang Z.W."/>
            <person name="Zhao X."/>
            <person name="Zhong W.Y."/>
            <person name="Ma X.K."/>
            <person name="Ma L."/>
            <person name="Huang J."/>
            <person name="Chen G.Z."/>
            <person name="Huang M.Z."/>
            <person name="Huang L."/>
            <person name="Peng D.H."/>
            <person name="Luo Y.B."/>
            <person name="Zou S.Q."/>
            <person name="Chen S.P."/>
            <person name="Lan S."/>
            <person name="Tsai W.C."/>
            <person name="Van de Peer Y."/>
            <person name="Liu Z.J."/>
        </authorList>
    </citation>
    <scope>NUCLEOTIDE SEQUENCE [LARGE SCALE GENOMIC DNA]</scope>
    <source>
        <strain evidence="1">Lor288</strain>
    </source>
</reference>
<dbReference type="EMBL" id="JBBWWR010000020">
    <property type="protein sequence ID" value="KAK8939714.1"/>
    <property type="molecule type" value="Genomic_DNA"/>
</dbReference>
<evidence type="ECO:0000313" key="2">
    <source>
        <dbReference type="Proteomes" id="UP001412067"/>
    </source>
</evidence>
<dbReference type="Proteomes" id="UP001412067">
    <property type="component" value="Unassembled WGS sequence"/>
</dbReference>
<accession>A0ABR2LGK3</accession>
<comment type="caution">
    <text evidence="1">The sequence shown here is derived from an EMBL/GenBank/DDBJ whole genome shotgun (WGS) entry which is preliminary data.</text>
</comment>
<name>A0ABR2LGK3_9ASPA</name>
<gene>
    <name evidence="1" type="ORF">KSP40_PGU010964</name>
</gene>
<protein>
    <submittedName>
        <fullName evidence="1">Uncharacterized protein</fullName>
    </submittedName>
</protein>
<organism evidence="1 2">
    <name type="scientific">Platanthera guangdongensis</name>
    <dbReference type="NCBI Taxonomy" id="2320717"/>
    <lineage>
        <taxon>Eukaryota</taxon>
        <taxon>Viridiplantae</taxon>
        <taxon>Streptophyta</taxon>
        <taxon>Embryophyta</taxon>
        <taxon>Tracheophyta</taxon>
        <taxon>Spermatophyta</taxon>
        <taxon>Magnoliopsida</taxon>
        <taxon>Liliopsida</taxon>
        <taxon>Asparagales</taxon>
        <taxon>Orchidaceae</taxon>
        <taxon>Orchidoideae</taxon>
        <taxon>Orchideae</taxon>
        <taxon>Orchidinae</taxon>
        <taxon>Platanthera</taxon>
    </lineage>
</organism>
<proteinExistence type="predicted"/>
<keyword evidence="2" id="KW-1185">Reference proteome</keyword>
<sequence>MARIYCPSRVFLIGFGAHCLPVGRSPAIILEALRNELLGCGIGRENGARLSDWMRVDAVDE</sequence>
<evidence type="ECO:0000313" key="1">
    <source>
        <dbReference type="EMBL" id="KAK8939714.1"/>
    </source>
</evidence>